<evidence type="ECO:0000313" key="4">
    <source>
        <dbReference type="Proteomes" id="UP000678499"/>
    </source>
</evidence>
<feature type="region of interest" description="Disordered" evidence="1">
    <location>
        <begin position="245"/>
        <end position="360"/>
    </location>
</feature>
<dbReference type="EMBL" id="OA883906">
    <property type="protein sequence ID" value="CAD7279960.1"/>
    <property type="molecule type" value="Genomic_DNA"/>
</dbReference>
<dbReference type="AlphaFoldDB" id="A0A7R9GGP7"/>
<feature type="region of interest" description="Disordered" evidence="1">
    <location>
        <begin position="200"/>
        <end position="233"/>
    </location>
</feature>
<dbReference type="PANTHER" id="PTHR23149:SF27">
    <property type="entry name" value="PIN2_TERF1-INTERACTING TELOMERASE INHIBITOR 1"/>
    <property type="match status" value="1"/>
</dbReference>
<dbReference type="SMART" id="SM00443">
    <property type="entry name" value="G_patch"/>
    <property type="match status" value="1"/>
</dbReference>
<feature type="region of interest" description="Disordered" evidence="1">
    <location>
        <begin position="1"/>
        <end position="21"/>
    </location>
</feature>
<feature type="region of interest" description="Disordered" evidence="1">
    <location>
        <begin position="421"/>
        <end position="523"/>
    </location>
</feature>
<dbReference type="GO" id="GO:0005730">
    <property type="term" value="C:nucleolus"/>
    <property type="evidence" value="ECO:0007669"/>
    <property type="project" value="TreeGrafter"/>
</dbReference>
<reference evidence="3" key="1">
    <citation type="submission" date="2020-11" db="EMBL/GenBank/DDBJ databases">
        <authorList>
            <person name="Tran Van P."/>
        </authorList>
    </citation>
    <scope>NUCLEOTIDE SEQUENCE</scope>
</reference>
<feature type="region of interest" description="Disordered" evidence="1">
    <location>
        <begin position="372"/>
        <end position="409"/>
    </location>
</feature>
<gene>
    <name evidence="3" type="ORF">NMOB1V02_LOCUS7624</name>
</gene>
<dbReference type="InterPro" id="IPR000467">
    <property type="entry name" value="G_patch_dom"/>
</dbReference>
<feature type="compositionally biased region" description="Polar residues" evidence="1">
    <location>
        <begin position="162"/>
        <end position="172"/>
    </location>
</feature>
<dbReference type="InterPro" id="IPR050656">
    <property type="entry name" value="PINX1"/>
</dbReference>
<organism evidence="3">
    <name type="scientific">Notodromas monacha</name>
    <dbReference type="NCBI Taxonomy" id="399045"/>
    <lineage>
        <taxon>Eukaryota</taxon>
        <taxon>Metazoa</taxon>
        <taxon>Ecdysozoa</taxon>
        <taxon>Arthropoda</taxon>
        <taxon>Crustacea</taxon>
        <taxon>Oligostraca</taxon>
        <taxon>Ostracoda</taxon>
        <taxon>Podocopa</taxon>
        <taxon>Podocopida</taxon>
        <taxon>Cypridocopina</taxon>
        <taxon>Cypridoidea</taxon>
        <taxon>Cyprididae</taxon>
        <taxon>Notodromas</taxon>
    </lineage>
</organism>
<accession>A0A7R9GGP7</accession>
<dbReference type="EMBL" id="CAJPEX010001869">
    <property type="protein sequence ID" value="CAG0920112.1"/>
    <property type="molecule type" value="Genomic_DNA"/>
</dbReference>
<evidence type="ECO:0000256" key="1">
    <source>
        <dbReference type="SAM" id="MobiDB-lite"/>
    </source>
</evidence>
<feature type="compositionally biased region" description="Basic and acidic residues" evidence="1">
    <location>
        <begin position="204"/>
        <end position="218"/>
    </location>
</feature>
<dbReference type="PROSITE" id="PS50174">
    <property type="entry name" value="G_PATCH"/>
    <property type="match status" value="1"/>
</dbReference>
<sequence>MSMLAEPRKRQRWSMNPNGMNWSCDDSKIGQKMLEKMGWAKGKGLGKTGSGMLDPLKVNVNSNQIGLGFTGVPDTAWVQHQDDFNSLLSSLNKSTEPTSDSPKEFKSLEEMSKKSLKRIHYHKFARGKDLKNATEKDLASIFGIISKKKTEPKEEEKVPTKSGETSESSSFGVPTVHGGCLTAYFSRKLAAKQNKSSVIENTEADFHDSTKKKPQRNEFEEEGSPNAHTISEERVNLEVTLVKTKKKAVVSVENSPEPVKDRDETWEDGGDEKIRKKSKRKRRDCNDVDLSIDIELPEQNDNLENNAVKVSENRKKSSDKQKLQGEDSSSIHKNDDEKNSGSWTEKTVTGKKRKKRPAIVSVTECSDEIVDQSQALGKKKSRSDQIETAPESIKKMKKKKRNADDRCEELETIPMNNIESVLGQIEGKIASKSTGKKKKRKLTTETCSEEQETIPVNSSESSSGQIESETASESTQKKKKRKRSTDCSEEQETVPVKNSRSCYDQVESEVASESTKKKKKTKEIIAEDCSEDLEIETEDFCKSAVDRSHIEASSVLPKKKKKKVITEDISEELEATATDDAEPEKKASDQKQNGFSRLNYTCGDKWSHVPDSIMDSLKTAFKGSNICDIAGYGNQHLKS</sequence>
<feature type="region of interest" description="Disordered" evidence="1">
    <location>
        <begin position="573"/>
        <end position="595"/>
    </location>
</feature>
<dbReference type="GO" id="GO:0003676">
    <property type="term" value="F:nucleic acid binding"/>
    <property type="evidence" value="ECO:0007669"/>
    <property type="project" value="InterPro"/>
</dbReference>
<feature type="compositionally biased region" description="Basic and acidic residues" evidence="1">
    <location>
        <begin position="150"/>
        <end position="159"/>
    </location>
</feature>
<feature type="compositionally biased region" description="Basic and acidic residues" evidence="1">
    <location>
        <begin position="311"/>
        <end position="339"/>
    </location>
</feature>
<evidence type="ECO:0000313" key="3">
    <source>
        <dbReference type="EMBL" id="CAD7279960.1"/>
    </source>
</evidence>
<protein>
    <recommendedName>
        <fullName evidence="2">G-patch domain-containing protein</fullName>
    </recommendedName>
</protein>
<dbReference type="Proteomes" id="UP000678499">
    <property type="component" value="Unassembled WGS sequence"/>
</dbReference>
<feature type="domain" description="G-patch" evidence="2">
    <location>
        <begin position="26"/>
        <end position="72"/>
    </location>
</feature>
<proteinExistence type="predicted"/>
<keyword evidence="4" id="KW-1185">Reference proteome</keyword>
<evidence type="ECO:0000259" key="2">
    <source>
        <dbReference type="PROSITE" id="PS50174"/>
    </source>
</evidence>
<feature type="region of interest" description="Disordered" evidence="1">
    <location>
        <begin position="150"/>
        <end position="172"/>
    </location>
</feature>
<dbReference type="Pfam" id="PF01585">
    <property type="entry name" value="G-patch"/>
    <property type="match status" value="1"/>
</dbReference>
<dbReference type="PANTHER" id="PTHR23149">
    <property type="entry name" value="G PATCH DOMAIN CONTAINING PROTEIN"/>
    <property type="match status" value="1"/>
</dbReference>
<feature type="compositionally biased region" description="Low complexity" evidence="1">
    <location>
        <begin position="458"/>
        <end position="469"/>
    </location>
</feature>
<dbReference type="GO" id="GO:0010521">
    <property type="term" value="F:telomerase inhibitor activity"/>
    <property type="evidence" value="ECO:0007669"/>
    <property type="project" value="TreeGrafter"/>
</dbReference>
<feature type="compositionally biased region" description="Acidic residues" evidence="1">
    <location>
        <begin position="573"/>
        <end position="582"/>
    </location>
</feature>
<name>A0A7R9GGP7_9CRUS</name>
<dbReference type="OrthoDB" id="29523at2759"/>